<comment type="similarity">
    <text evidence="2">Belongs to the nucleoside triphosphate pyrophosphohydrolase family.</text>
</comment>
<comment type="catalytic activity">
    <reaction evidence="1">
        <text>ATP + H2O = AMP + diphosphate + H(+)</text>
        <dbReference type="Rhea" id="RHEA:14245"/>
        <dbReference type="ChEBI" id="CHEBI:15377"/>
        <dbReference type="ChEBI" id="CHEBI:15378"/>
        <dbReference type="ChEBI" id="CHEBI:30616"/>
        <dbReference type="ChEBI" id="CHEBI:33019"/>
        <dbReference type="ChEBI" id="CHEBI:456215"/>
        <dbReference type="EC" id="3.6.1.8"/>
    </reaction>
</comment>
<evidence type="ECO:0000256" key="3">
    <source>
        <dbReference type="ARBA" id="ARBA00066372"/>
    </source>
</evidence>
<keyword evidence="5" id="KW-0175">Coiled coil</keyword>
<gene>
    <name evidence="8" type="primary">mazG</name>
    <name evidence="8" type="ordered locus">HS_1122</name>
</gene>
<dbReference type="AlphaFoldDB" id="Q0I424"/>
<dbReference type="FunFam" id="1.10.287.1080:FF:000001">
    <property type="entry name" value="Nucleoside triphosphate pyrophosphohydrolase"/>
    <property type="match status" value="1"/>
</dbReference>
<evidence type="ECO:0000256" key="2">
    <source>
        <dbReference type="ARBA" id="ARBA00061115"/>
    </source>
</evidence>
<evidence type="ECO:0000256" key="5">
    <source>
        <dbReference type="SAM" id="Coils"/>
    </source>
</evidence>
<dbReference type="GO" id="GO:0046076">
    <property type="term" value="P:dTTP catabolic process"/>
    <property type="evidence" value="ECO:0007669"/>
    <property type="project" value="TreeGrafter"/>
</dbReference>
<evidence type="ECO:0000256" key="4">
    <source>
        <dbReference type="ARBA" id="ARBA00074799"/>
    </source>
</evidence>
<dbReference type="PANTHER" id="PTHR30522">
    <property type="entry name" value="NUCLEOSIDE TRIPHOSPHATE PYROPHOSPHOHYDROLASE"/>
    <property type="match status" value="1"/>
</dbReference>
<dbReference type="InterPro" id="IPR004518">
    <property type="entry name" value="MazG-like_dom"/>
</dbReference>
<dbReference type="GO" id="GO:0047693">
    <property type="term" value="F:ATP diphosphatase activity"/>
    <property type="evidence" value="ECO:0007669"/>
    <property type="project" value="UniProtKB-EC"/>
</dbReference>
<dbReference type="GO" id="GO:0046081">
    <property type="term" value="P:dUTP catabolic process"/>
    <property type="evidence" value="ECO:0007669"/>
    <property type="project" value="TreeGrafter"/>
</dbReference>
<dbReference type="NCBIfam" id="TIGR00444">
    <property type="entry name" value="mazG"/>
    <property type="match status" value="1"/>
</dbReference>
<dbReference type="GO" id="GO:0046047">
    <property type="term" value="P:TTP catabolic process"/>
    <property type="evidence" value="ECO:0007669"/>
    <property type="project" value="TreeGrafter"/>
</dbReference>
<dbReference type="SUPFAM" id="SSF101386">
    <property type="entry name" value="all-alpha NTP pyrophosphatases"/>
    <property type="match status" value="2"/>
</dbReference>
<sequence>MFIHNCLLSLMNLTNCWNYTSIDKNKKICTRSRFKKFFIFLFIQGYDILISNTIYFMRLFMSYHIQDFIRIIAQLRDPNNGCPWDLKQNYRSMITCLIEETYEVIEAIEQNNMSDLKEELGDLLLQVVFFSQLATEDQYFTFDDVVHTVTEKILRRHPHVFGEQKASNADEALENWNKAKASEYIQKGHQSILDNIPHAFPALKRAEKLQKRCAKIGFDWNNVNPVIAKVQEELEEVKQEYQTNPINQTKIEEEIGDLLFAVVNLSRHLKCNPEESLRKANKKFERRFRAVEQKLREAHKTFENTSLTEMDIFWDEVKRDEITQTTQGK</sequence>
<feature type="domain" description="NTP pyrophosphohydrolase MazG-like" evidence="7">
    <location>
        <begin position="227"/>
        <end position="287"/>
    </location>
</feature>
<keyword evidence="6" id="KW-1133">Transmembrane helix</keyword>
<evidence type="ECO:0000313" key="8">
    <source>
        <dbReference type="EMBL" id="ABI25397.1"/>
    </source>
</evidence>
<reference evidence="8" key="1">
    <citation type="submission" date="2006-08" db="EMBL/GenBank/DDBJ databases">
        <title>Complete genome sequence of Haemophilus somnus 129PT.</title>
        <authorList>
            <person name="Copeland A."/>
            <person name="Lucas S."/>
            <person name="Lapidus A."/>
            <person name="Barry K."/>
            <person name="Glavina del Rio T."/>
            <person name="Hammon N."/>
            <person name="Dalin E."/>
            <person name="Tice H."/>
            <person name="Pitluck S."/>
            <person name="Brettin T.S."/>
            <person name="Bruce D."/>
            <person name="Challacombe J.F."/>
            <person name="Chertkov O."/>
            <person name="Detter J.C."/>
            <person name="Gilna P."/>
            <person name="Han S."/>
            <person name="Misra M."/>
            <person name="Tapia R."/>
            <person name="Thayer N.N."/>
            <person name="Xie G."/>
            <person name="Inzana T.J."/>
            <person name="Duncan A.J."/>
            <person name="Siddaramppa S."/>
            <person name="Richardson P."/>
        </authorList>
    </citation>
    <scope>NUCLEOTIDE SEQUENCE</scope>
    <source>
        <strain evidence="8">129PT</strain>
    </source>
</reference>
<evidence type="ECO:0000256" key="6">
    <source>
        <dbReference type="SAM" id="Phobius"/>
    </source>
</evidence>
<dbReference type="Pfam" id="PF03819">
    <property type="entry name" value="MazG"/>
    <property type="match status" value="2"/>
</dbReference>
<evidence type="ECO:0000259" key="7">
    <source>
        <dbReference type="Pfam" id="PF03819"/>
    </source>
</evidence>
<dbReference type="GO" id="GO:0046052">
    <property type="term" value="P:UTP catabolic process"/>
    <property type="evidence" value="ECO:0007669"/>
    <property type="project" value="TreeGrafter"/>
</dbReference>
<dbReference type="PANTHER" id="PTHR30522:SF0">
    <property type="entry name" value="NUCLEOSIDE TRIPHOSPHATE PYROPHOSPHOHYDROLASE"/>
    <property type="match status" value="1"/>
</dbReference>
<accession>Q0I424</accession>
<feature type="domain" description="NTP pyrophosphohydrolase MazG-like" evidence="7">
    <location>
        <begin position="88"/>
        <end position="161"/>
    </location>
</feature>
<dbReference type="FunFam" id="1.10.287.1080:FF:000003">
    <property type="entry name" value="Nucleoside triphosphate pyrophosphohydrolase"/>
    <property type="match status" value="1"/>
</dbReference>
<dbReference type="GO" id="GO:0006950">
    <property type="term" value="P:response to stress"/>
    <property type="evidence" value="ECO:0007669"/>
    <property type="project" value="UniProtKB-ARBA"/>
</dbReference>
<dbReference type="NCBIfam" id="NF007113">
    <property type="entry name" value="PRK09562.1"/>
    <property type="match status" value="1"/>
</dbReference>
<dbReference type="InterPro" id="IPR048011">
    <property type="entry name" value="NTP-PPase_MazG-like_C"/>
</dbReference>
<dbReference type="KEGG" id="hso:HS_1122"/>
<feature type="coiled-coil region" evidence="5">
    <location>
        <begin position="274"/>
        <end position="301"/>
    </location>
</feature>
<proteinExistence type="inferred from homology"/>
<feature type="transmembrane region" description="Helical" evidence="6">
    <location>
        <begin position="37"/>
        <end position="57"/>
    </location>
</feature>
<dbReference type="EC" id="3.6.1.8" evidence="3"/>
<dbReference type="InterPro" id="IPR048015">
    <property type="entry name" value="NTP-PPase_MazG-like_N"/>
</dbReference>
<dbReference type="CDD" id="cd11528">
    <property type="entry name" value="NTP-PPase_MazG_Nterm"/>
    <property type="match status" value="1"/>
</dbReference>
<dbReference type="HOGENOM" id="CLU_038356_0_1_6"/>
<keyword evidence="6" id="KW-0812">Transmembrane</keyword>
<dbReference type="GO" id="GO:0046061">
    <property type="term" value="P:dATP catabolic process"/>
    <property type="evidence" value="ECO:0007669"/>
    <property type="project" value="TreeGrafter"/>
</dbReference>
<dbReference type="GO" id="GO:0006203">
    <property type="term" value="P:dGTP catabolic process"/>
    <property type="evidence" value="ECO:0007669"/>
    <property type="project" value="TreeGrafter"/>
</dbReference>
<keyword evidence="6" id="KW-0472">Membrane</keyword>
<organism evidence="8">
    <name type="scientific">Histophilus somni (strain 129Pt)</name>
    <name type="common">Haemophilus somnus</name>
    <dbReference type="NCBI Taxonomy" id="205914"/>
    <lineage>
        <taxon>Bacteria</taxon>
        <taxon>Pseudomonadati</taxon>
        <taxon>Pseudomonadota</taxon>
        <taxon>Gammaproteobacteria</taxon>
        <taxon>Pasteurellales</taxon>
        <taxon>Pasteurellaceae</taxon>
        <taxon>Histophilus</taxon>
    </lineage>
</organism>
<dbReference type="CDD" id="cd11529">
    <property type="entry name" value="NTP-PPase_MazG_Cterm"/>
    <property type="match status" value="1"/>
</dbReference>
<name>Q0I424_HISS1</name>
<dbReference type="InterPro" id="IPR011551">
    <property type="entry name" value="NTP_PyrPHydrolase_MazG"/>
</dbReference>
<evidence type="ECO:0000256" key="1">
    <source>
        <dbReference type="ARBA" id="ARBA00052141"/>
    </source>
</evidence>
<protein>
    <recommendedName>
        <fullName evidence="4">Nucleoside triphosphate pyrophosphohydrolase</fullName>
        <ecNumber evidence="3">3.6.1.8</ecNumber>
    </recommendedName>
</protein>
<dbReference type="eggNOG" id="COG3956">
    <property type="taxonomic scope" value="Bacteria"/>
</dbReference>
<dbReference type="Gene3D" id="1.10.287.1080">
    <property type="entry name" value="MazG-like"/>
    <property type="match status" value="2"/>
</dbReference>
<dbReference type="EMBL" id="CP000436">
    <property type="protein sequence ID" value="ABI25397.1"/>
    <property type="molecule type" value="Genomic_DNA"/>
</dbReference>